<protein>
    <submittedName>
        <fullName evidence="1">Uncharacterized protein</fullName>
    </submittedName>
</protein>
<comment type="caution">
    <text evidence="1">The sequence shown here is derived from an EMBL/GenBank/DDBJ whole genome shotgun (WGS) entry which is preliminary data.</text>
</comment>
<reference evidence="1" key="1">
    <citation type="journal article" date="2022" name="bioRxiv">
        <title>Sequencing and chromosome-scale assembly of the giantPleurodeles waltlgenome.</title>
        <authorList>
            <person name="Brown T."/>
            <person name="Elewa A."/>
            <person name="Iarovenko S."/>
            <person name="Subramanian E."/>
            <person name="Araus A.J."/>
            <person name="Petzold A."/>
            <person name="Susuki M."/>
            <person name="Suzuki K.-i.T."/>
            <person name="Hayashi T."/>
            <person name="Toyoda A."/>
            <person name="Oliveira C."/>
            <person name="Osipova E."/>
            <person name="Leigh N.D."/>
            <person name="Simon A."/>
            <person name="Yun M.H."/>
        </authorList>
    </citation>
    <scope>NUCLEOTIDE SEQUENCE</scope>
    <source>
        <strain evidence="1">20211129_DDA</strain>
        <tissue evidence="1">Liver</tissue>
    </source>
</reference>
<sequence>MPCPSARALVSTCVRIGILGGRATDSRCSGLSVPWLLFVQAPDLLQDRSGDPPSREIEFGVKKNFKVTLTDWRKILELSICN</sequence>
<dbReference type="AlphaFoldDB" id="A0AAV7VNT6"/>
<proteinExistence type="predicted"/>
<dbReference type="EMBL" id="JANPWB010000003">
    <property type="protein sequence ID" value="KAJ1202240.1"/>
    <property type="molecule type" value="Genomic_DNA"/>
</dbReference>
<accession>A0AAV7VNT6</accession>
<organism evidence="1 2">
    <name type="scientific">Pleurodeles waltl</name>
    <name type="common">Iberian ribbed newt</name>
    <dbReference type="NCBI Taxonomy" id="8319"/>
    <lineage>
        <taxon>Eukaryota</taxon>
        <taxon>Metazoa</taxon>
        <taxon>Chordata</taxon>
        <taxon>Craniata</taxon>
        <taxon>Vertebrata</taxon>
        <taxon>Euteleostomi</taxon>
        <taxon>Amphibia</taxon>
        <taxon>Batrachia</taxon>
        <taxon>Caudata</taxon>
        <taxon>Salamandroidea</taxon>
        <taxon>Salamandridae</taxon>
        <taxon>Pleurodelinae</taxon>
        <taxon>Pleurodeles</taxon>
    </lineage>
</organism>
<evidence type="ECO:0000313" key="2">
    <source>
        <dbReference type="Proteomes" id="UP001066276"/>
    </source>
</evidence>
<dbReference type="Proteomes" id="UP001066276">
    <property type="component" value="Chromosome 2_1"/>
</dbReference>
<keyword evidence="2" id="KW-1185">Reference proteome</keyword>
<gene>
    <name evidence="1" type="ORF">NDU88_006040</name>
</gene>
<evidence type="ECO:0000313" key="1">
    <source>
        <dbReference type="EMBL" id="KAJ1202240.1"/>
    </source>
</evidence>
<name>A0AAV7VNT6_PLEWA</name>